<keyword evidence="3" id="KW-1185">Reference proteome</keyword>
<dbReference type="STRING" id="47312.SAMN04489765_3323"/>
<dbReference type="RefSeq" id="WP_115391332.1">
    <property type="nucleotide sequence ID" value="NZ_FNLF01000002.1"/>
</dbReference>
<organism evidence="2 3">
    <name type="scientific">Tsukamurella pulmonis</name>
    <dbReference type="NCBI Taxonomy" id="47312"/>
    <lineage>
        <taxon>Bacteria</taxon>
        <taxon>Bacillati</taxon>
        <taxon>Actinomycetota</taxon>
        <taxon>Actinomycetes</taxon>
        <taxon>Mycobacteriales</taxon>
        <taxon>Tsukamurellaceae</taxon>
        <taxon>Tsukamurella</taxon>
    </lineage>
</organism>
<gene>
    <name evidence="2" type="ORF">SAMN04489765_3323</name>
</gene>
<dbReference type="OrthoDB" id="4382208at2"/>
<evidence type="ECO:0000256" key="1">
    <source>
        <dbReference type="SAM" id="MobiDB-lite"/>
    </source>
</evidence>
<proteinExistence type="predicted"/>
<feature type="region of interest" description="Disordered" evidence="1">
    <location>
        <begin position="698"/>
        <end position="805"/>
    </location>
</feature>
<name>A0A1H1GHF6_9ACTN</name>
<dbReference type="PANTHER" id="PTHR33472:SF28">
    <property type="entry name" value="BROMO AND FHA DOMAIN-CONTAINING PROTEIN DDB_G0267958"/>
    <property type="match status" value="1"/>
</dbReference>
<sequence>MPIMTSPTTPSAQPNRITRRATHRAANRTRRRGGRWRAGLVAAAATAALAGTAGAPMAAAATTSSTGQQGDIVIGGVNLRDYGIDITKLGGENPDLSELDVQKLLTLLDNPVVRRIVESCRTGGLAGGGSAGGGGGADCSGSTGTGAALVLPDRVDLASVADQITINLGPDKQVIIVTIPLGEQTPFGVLSALAVQPTGLIKTGLAVFGLTDMDPTAIGKYKTLADVTAAAALPYKPVEERYCTRTICIIGGWAYRTVDGNLATRTEALKIAGQLSGRTYDYTQPTVLTFSQGPTGSSTILGDGYSFALSRNGAAALAQTKFKLALALAGADGAGATSQATAGLGLALALNMNTSTMGLDWFGSRLNFDKIKESKVLDLLARFDMLPAGIDADTITNAMDLAQNLTLPDLKEVSCLGASSSASASGLGECSNTLGLFDYYRDLRPATVGQTRQTSWGLTDPTSLFLGNGNLLARGLTPGAIAVLTALAGGDLSAIPPAELAALLQNPVVKEAMEALFSEEKRLKLTKDFLRFTKEVSTTGTEVPVLDENGAPVLDENGTPKVTTSTSSSTRYLLTSDYGLRSPITVDWLGYRLTVFPAAEVNGTMRPNYLGMPTITRLDGGASLIPRIGLIELENPFGLGTMPIRPFAPFSALDSWISSITLKQDIDRVKDVLPLAEKALSQDEEPVTEAAAPVAAAALSAPADSAARRVTADDEKSTPAPSPSTETKAVEAPTTTTPEPAAPTTEDTATESTSTPDPEGTPESAPGADTDAAAGVDGEASATEVAADAEAETETESATTVDAAA</sequence>
<dbReference type="Proteomes" id="UP000183053">
    <property type="component" value="Unassembled WGS sequence"/>
</dbReference>
<protein>
    <submittedName>
        <fullName evidence="2">Uncharacterized protein</fullName>
    </submittedName>
</protein>
<feature type="compositionally biased region" description="Low complexity" evidence="1">
    <location>
        <begin position="725"/>
        <end position="758"/>
    </location>
</feature>
<feature type="compositionally biased region" description="Low complexity" evidence="1">
    <location>
        <begin position="765"/>
        <end position="786"/>
    </location>
</feature>
<evidence type="ECO:0000313" key="2">
    <source>
        <dbReference type="EMBL" id="SDR12276.1"/>
    </source>
</evidence>
<accession>A0A1H1GHF6</accession>
<feature type="compositionally biased region" description="Basic and acidic residues" evidence="1">
    <location>
        <begin position="706"/>
        <end position="717"/>
    </location>
</feature>
<dbReference type="AlphaFoldDB" id="A0A1H1GHF6"/>
<evidence type="ECO:0000313" key="3">
    <source>
        <dbReference type="Proteomes" id="UP000183053"/>
    </source>
</evidence>
<reference evidence="3" key="1">
    <citation type="submission" date="2016-10" db="EMBL/GenBank/DDBJ databases">
        <authorList>
            <person name="Varghese N."/>
            <person name="Submissions S."/>
        </authorList>
    </citation>
    <scope>NUCLEOTIDE SEQUENCE [LARGE SCALE GENOMIC DNA]</scope>
    <source>
        <strain evidence="3">DSM 44142</strain>
    </source>
</reference>
<dbReference type="PANTHER" id="PTHR33472">
    <property type="entry name" value="OS01G0106600 PROTEIN"/>
    <property type="match status" value="1"/>
</dbReference>
<dbReference type="EMBL" id="FNLF01000002">
    <property type="protein sequence ID" value="SDR12276.1"/>
    <property type="molecule type" value="Genomic_DNA"/>
</dbReference>
<feature type="compositionally biased region" description="Low complexity" evidence="1">
    <location>
        <begin position="796"/>
        <end position="805"/>
    </location>
</feature>